<dbReference type="InterPro" id="IPR036047">
    <property type="entry name" value="F-box-like_dom_sf"/>
</dbReference>
<name>A0A4Y9Z8C9_9AGAM</name>
<dbReference type="Proteomes" id="UP000298327">
    <property type="component" value="Unassembled WGS sequence"/>
</dbReference>
<keyword evidence="4" id="KW-1185">Reference proteome</keyword>
<organism evidence="3 4">
    <name type="scientific">Dentipellis fragilis</name>
    <dbReference type="NCBI Taxonomy" id="205917"/>
    <lineage>
        <taxon>Eukaryota</taxon>
        <taxon>Fungi</taxon>
        <taxon>Dikarya</taxon>
        <taxon>Basidiomycota</taxon>
        <taxon>Agaricomycotina</taxon>
        <taxon>Agaricomycetes</taxon>
        <taxon>Russulales</taxon>
        <taxon>Hericiaceae</taxon>
        <taxon>Dentipellis</taxon>
    </lineage>
</organism>
<dbReference type="EMBL" id="SEOQ01000082">
    <property type="protein sequence ID" value="TFY70792.1"/>
    <property type="molecule type" value="Genomic_DNA"/>
</dbReference>
<gene>
    <name evidence="3" type="ORF">EVG20_g2203</name>
</gene>
<evidence type="ECO:0000256" key="1">
    <source>
        <dbReference type="SAM" id="MobiDB-lite"/>
    </source>
</evidence>
<dbReference type="InterPro" id="IPR001810">
    <property type="entry name" value="F-box_dom"/>
</dbReference>
<dbReference type="PROSITE" id="PS50181">
    <property type="entry name" value="FBOX"/>
    <property type="match status" value="1"/>
</dbReference>
<evidence type="ECO:0000313" key="3">
    <source>
        <dbReference type="EMBL" id="TFY70792.1"/>
    </source>
</evidence>
<protein>
    <recommendedName>
        <fullName evidence="2">F-box domain-containing protein</fullName>
    </recommendedName>
</protein>
<dbReference type="AlphaFoldDB" id="A0A4Y9Z8C9"/>
<proteinExistence type="predicted"/>
<feature type="domain" description="F-box" evidence="2">
    <location>
        <begin position="58"/>
        <end position="108"/>
    </location>
</feature>
<comment type="caution">
    <text evidence="3">The sequence shown here is derived from an EMBL/GenBank/DDBJ whole genome shotgun (WGS) entry which is preliminary data.</text>
</comment>
<dbReference type="OrthoDB" id="3220023at2759"/>
<sequence length="696" mass="77604">MAHQGPVQKKQRLESPAQMGKEALVDAPRDQTSPTPASGSGTSASTAEPCPTVGTAKRSYLDRLPLELLATILSHVRSPKDVLSLTRCNKHLCATLLNKGNTWIWRRARQECNAGPIPDPPEGWSEARFAAFIFDGGKCEICKDYTKRMYMSFSLKVRLCKNPSCLGNFKKGSALTLQGANRAMQFIATWLPTLENFDLRARNLPVGNPYLPSQKIWRRSDMLKAVNDYNRLVLTDEGIADYKKRHETQIRRLAPYLVLCKKLVEWSKVWQALHAQVRRKNVEFTKLRAAEGGWNFQDLMETPTFGSMLKSHTNSLELLQPLDYQVILPKVGPEIEELVTRRAQRVKAQGYQKRYSDIGAHYQCMKSNYQTLSSQNIVLPSLSEFRRLPIIVILQHKEKPNREGVASELKERSIADLLRHDLQKWTANAKSALAKVLGYPSWNNPSSKVLHPADRLTARFLCTRCNHVSRKYASDGSLDFAGACQHECLGPTKKSKTLVWSADQFVPDQKGIDALIKALALMNLDAERTTSFPKDTALSHCFQCQSCAVPIVMDHSRIAGHSKRHESMELALVTKAEANAMLSHPYAPGSYAILTGRTSEVKKACATRSFVCRHCFAKTAHARSPPHTDPAQDPASNTDGVTCPVERTPPAKSAMPTKNLLTWIGLVSHVKGKHGILHMGDEDFYRDRASTAGAAS</sequence>
<feature type="compositionally biased region" description="Low complexity" evidence="1">
    <location>
        <begin position="32"/>
        <end position="47"/>
    </location>
</feature>
<feature type="region of interest" description="Disordered" evidence="1">
    <location>
        <begin position="1"/>
        <end position="51"/>
    </location>
</feature>
<accession>A0A4Y9Z8C9</accession>
<evidence type="ECO:0000259" key="2">
    <source>
        <dbReference type="PROSITE" id="PS50181"/>
    </source>
</evidence>
<evidence type="ECO:0000313" key="4">
    <source>
        <dbReference type="Proteomes" id="UP000298327"/>
    </source>
</evidence>
<feature type="region of interest" description="Disordered" evidence="1">
    <location>
        <begin position="621"/>
        <end position="653"/>
    </location>
</feature>
<dbReference type="SUPFAM" id="SSF81383">
    <property type="entry name" value="F-box domain"/>
    <property type="match status" value="1"/>
</dbReference>
<reference evidence="3 4" key="1">
    <citation type="submission" date="2019-02" db="EMBL/GenBank/DDBJ databases">
        <title>Genome sequencing of the rare red list fungi Dentipellis fragilis.</title>
        <authorList>
            <person name="Buettner E."/>
            <person name="Kellner H."/>
        </authorList>
    </citation>
    <scope>NUCLEOTIDE SEQUENCE [LARGE SCALE GENOMIC DNA]</scope>
    <source>
        <strain evidence="3 4">DSM 105465</strain>
    </source>
</reference>